<dbReference type="GO" id="GO:0005634">
    <property type="term" value="C:nucleus"/>
    <property type="evidence" value="ECO:0007669"/>
    <property type="project" value="TreeGrafter"/>
</dbReference>
<dbReference type="PANTHER" id="PTHR19303:SF74">
    <property type="entry name" value="POGO TRANSPOSABLE ELEMENT WITH KRAB DOMAIN"/>
    <property type="match status" value="1"/>
</dbReference>
<dbReference type="Proteomes" id="UP000502823">
    <property type="component" value="Unassembled WGS sequence"/>
</dbReference>
<organism evidence="3 4">
    <name type="scientific">Coptotermes formosanus</name>
    <name type="common">Formosan subterranean termite</name>
    <dbReference type="NCBI Taxonomy" id="36987"/>
    <lineage>
        <taxon>Eukaryota</taxon>
        <taxon>Metazoa</taxon>
        <taxon>Ecdysozoa</taxon>
        <taxon>Arthropoda</taxon>
        <taxon>Hexapoda</taxon>
        <taxon>Insecta</taxon>
        <taxon>Pterygota</taxon>
        <taxon>Neoptera</taxon>
        <taxon>Polyneoptera</taxon>
        <taxon>Dictyoptera</taxon>
        <taxon>Blattodea</taxon>
        <taxon>Blattoidea</taxon>
        <taxon>Termitoidae</taxon>
        <taxon>Rhinotermitidae</taxon>
        <taxon>Coptotermes</taxon>
    </lineage>
</organism>
<sequence>MAKAIKVLRCKEMGPKRASRVFEVPRSTLKDKVNSKETYIYKINTLLGRKPVLPYNLEELVSYWLMTERKLFGLTTRDMKRMAFELAIKRFCPSISVQQGNAGWKWLRNFMCRHPQLSLRKPQATSAVRVKGFTEANVAKCFDTYEPMKRRINFSPHRLTVPKQVSMSFSIKYARSSLSRVSADLFFTFSTEGSLVTIVTCMNAIGMHVPHLLVFPRSNMKAELLDGALPGSIAACHKAGWIQKETFTQWFKHFVRYAKPSKEDPVTLTMDGHHSHTRNIEVIDIAREKRVIIVCLPPHCTHKLQPLDVSFIHPLKTYYAQRIEI</sequence>
<evidence type="ECO:0000313" key="4">
    <source>
        <dbReference type="Proteomes" id="UP000502823"/>
    </source>
</evidence>
<evidence type="ECO:0000259" key="1">
    <source>
        <dbReference type="Pfam" id="PF03184"/>
    </source>
</evidence>
<dbReference type="InParanoid" id="A0A6L2QA47"/>
<comment type="caution">
    <text evidence="3">The sequence shown here is derived from an EMBL/GenBank/DDBJ whole genome shotgun (WGS) entry which is preliminary data.</text>
</comment>
<dbReference type="InterPro" id="IPR050863">
    <property type="entry name" value="CenT-Element_Derived"/>
</dbReference>
<dbReference type="InterPro" id="IPR004875">
    <property type="entry name" value="DDE_SF_endonuclease_dom"/>
</dbReference>
<evidence type="ECO:0000259" key="2">
    <source>
        <dbReference type="Pfam" id="PF05225"/>
    </source>
</evidence>
<name>A0A6L2QA47_COPFO</name>
<dbReference type="InterPro" id="IPR007889">
    <property type="entry name" value="HTH_Psq"/>
</dbReference>
<dbReference type="OrthoDB" id="8191755at2759"/>
<dbReference type="EMBL" id="BLKM01001242">
    <property type="protein sequence ID" value="GFG39808.1"/>
    <property type="molecule type" value="Genomic_DNA"/>
</dbReference>
<proteinExistence type="predicted"/>
<reference evidence="4" key="1">
    <citation type="submission" date="2020-01" db="EMBL/GenBank/DDBJ databases">
        <title>Draft genome sequence of the Termite Coptotermes fromosanus.</title>
        <authorList>
            <person name="Itakura S."/>
            <person name="Yosikawa Y."/>
            <person name="Umezawa K."/>
        </authorList>
    </citation>
    <scope>NUCLEOTIDE SEQUENCE [LARGE SCALE GENOMIC DNA]</scope>
</reference>
<dbReference type="AlphaFoldDB" id="A0A6L2QA47"/>
<accession>A0A6L2QA47</accession>
<protein>
    <recommendedName>
        <fullName evidence="5">HTH CENPB-type domain-containing protein</fullName>
    </recommendedName>
</protein>
<dbReference type="GO" id="GO:0003677">
    <property type="term" value="F:DNA binding"/>
    <property type="evidence" value="ECO:0007669"/>
    <property type="project" value="InterPro"/>
</dbReference>
<feature type="domain" description="HTH psq-type" evidence="2">
    <location>
        <begin position="1"/>
        <end position="35"/>
    </location>
</feature>
<evidence type="ECO:0000313" key="3">
    <source>
        <dbReference type="EMBL" id="GFG39808.1"/>
    </source>
</evidence>
<dbReference type="PANTHER" id="PTHR19303">
    <property type="entry name" value="TRANSPOSON"/>
    <property type="match status" value="1"/>
</dbReference>
<evidence type="ECO:0008006" key="5">
    <source>
        <dbReference type="Google" id="ProtNLM"/>
    </source>
</evidence>
<gene>
    <name evidence="3" type="ORF">Cfor_10583</name>
</gene>
<dbReference type="Pfam" id="PF05225">
    <property type="entry name" value="HTH_psq"/>
    <property type="match status" value="1"/>
</dbReference>
<keyword evidence="4" id="KW-1185">Reference proteome</keyword>
<feature type="domain" description="DDE-1" evidence="1">
    <location>
        <begin position="197"/>
        <end position="321"/>
    </location>
</feature>
<dbReference type="Gene3D" id="1.10.10.60">
    <property type="entry name" value="Homeodomain-like"/>
    <property type="match status" value="1"/>
</dbReference>
<dbReference type="Pfam" id="PF03184">
    <property type="entry name" value="DDE_1"/>
    <property type="match status" value="1"/>
</dbReference>